<accession>A0A4V3F6W4</accession>
<dbReference type="SUPFAM" id="SSF54523">
    <property type="entry name" value="Pili subunits"/>
    <property type="match status" value="1"/>
</dbReference>
<dbReference type="InterPro" id="IPR045584">
    <property type="entry name" value="Pilin-like"/>
</dbReference>
<reference evidence="1 2" key="1">
    <citation type="submission" date="2019-03" db="EMBL/GenBank/DDBJ databases">
        <title>Genomic Encyclopedia of Type Strains, Phase IV (KMG-IV): sequencing the most valuable type-strain genomes for metagenomic binning, comparative biology and taxonomic classification.</title>
        <authorList>
            <person name="Goeker M."/>
        </authorList>
    </citation>
    <scope>NUCLEOTIDE SEQUENCE [LARGE SCALE GENOMIC DNA]</scope>
    <source>
        <strain evidence="1 2">DSM 26377</strain>
    </source>
</reference>
<dbReference type="InterPro" id="IPR012902">
    <property type="entry name" value="N_methyl_site"/>
</dbReference>
<dbReference type="PANTHER" id="PTHR30093:SF47">
    <property type="entry name" value="TYPE IV PILUS NON-CORE MINOR PILIN PILE"/>
    <property type="match status" value="1"/>
</dbReference>
<dbReference type="Gene3D" id="3.30.700.10">
    <property type="entry name" value="Glycoprotein, Type 4 Pilin"/>
    <property type="match status" value="1"/>
</dbReference>
<dbReference type="Pfam" id="PF07963">
    <property type="entry name" value="N_methyl"/>
    <property type="match status" value="1"/>
</dbReference>
<keyword evidence="2" id="KW-1185">Reference proteome</keyword>
<evidence type="ECO:0000313" key="1">
    <source>
        <dbReference type="EMBL" id="TDU30786.1"/>
    </source>
</evidence>
<dbReference type="PROSITE" id="PS00409">
    <property type="entry name" value="PROKAR_NTER_METHYL"/>
    <property type="match status" value="1"/>
</dbReference>
<comment type="caution">
    <text evidence="1">The sequence shown here is derived from an EMBL/GenBank/DDBJ whole genome shotgun (WGS) entry which is preliminary data.</text>
</comment>
<dbReference type="AlphaFoldDB" id="A0A4V3F6W4"/>
<dbReference type="Pfam" id="PF16732">
    <property type="entry name" value="ComP_DUS"/>
    <property type="match status" value="1"/>
</dbReference>
<proteinExistence type="predicted"/>
<organism evidence="1 2">
    <name type="scientific">Panacagrimonas perspica</name>
    <dbReference type="NCBI Taxonomy" id="381431"/>
    <lineage>
        <taxon>Bacteria</taxon>
        <taxon>Pseudomonadati</taxon>
        <taxon>Pseudomonadota</taxon>
        <taxon>Gammaproteobacteria</taxon>
        <taxon>Nevskiales</taxon>
        <taxon>Nevskiaceae</taxon>
        <taxon>Panacagrimonas</taxon>
    </lineage>
</organism>
<dbReference type="InterPro" id="IPR031982">
    <property type="entry name" value="PilE-like"/>
</dbReference>
<sequence length="133" mass="14669">MRRRGFTLVELAIVLAVAAVLASLALPSYQGVVRKSRRAEVQAVLLEAALRQERWRADHPEYATTAADIGAAGPQDRSARYYRIEVVDSTSTTFKVRAEAVAGQGQEHDRQDGVMCSLLQIDQSRVRSPVGCW</sequence>
<dbReference type="GO" id="GO:0043683">
    <property type="term" value="P:type IV pilus assembly"/>
    <property type="evidence" value="ECO:0007669"/>
    <property type="project" value="InterPro"/>
</dbReference>
<evidence type="ECO:0000313" key="2">
    <source>
        <dbReference type="Proteomes" id="UP000295341"/>
    </source>
</evidence>
<dbReference type="NCBIfam" id="TIGR02532">
    <property type="entry name" value="IV_pilin_GFxxxE"/>
    <property type="match status" value="1"/>
</dbReference>
<dbReference type="Proteomes" id="UP000295341">
    <property type="component" value="Unassembled WGS sequence"/>
</dbReference>
<protein>
    <submittedName>
        <fullName evidence="1">Type IV pilus assembly protein PilE</fullName>
    </submittedName>
</protein>
<name>A0A4V3F6W4_9GAMM</name>
<dbReference type="PANTHER" id="PTHR30093">
    <property type="entry name" value="GENERAL SECRETION PATHWAY PROTEIN G"/>
    <property type="match status" value="1"/>
</dbReference>
<gene>
    <name evidence="1" type="ORF">DFR24_0140</name>
</gene>
<dbReference type="EMBL" id="SOBT01000008">
    <property type="protein sequence ID" value="TDU30786.1"/>
    <property type="molecule type" value="Genomic_DNA"/>
</dbReference>
<dbReference type="RefSeq" id="WP_133881405.1">
    <property type="nucleotide sequence ID" value="NZ_MWIN01000023.1"/>
</dbReference>